<sequence length="133" mass="15667">MSYDYTACKRSLECLFGLGALGKINSKYRFTSSKLRCLPLGRKLVVKTTCSDWYPPVWSRTKKRHQLPGNVLSVQRKILYNYLATETKKCFEFIDESVNVLLFLRERKTEDKERHMKRKTDGFITKCFVIDKI</sequence>
<evidence type="ECO:0000313" key="2">
    <source>
        <dbReference type="Proteomes" id="UP000887159"/>
    </source>
</evidence>
<evidence type="ECO:0000313" key="1">
    <source>
        <dbReference type="EMBL" id="GFY24224.1"/>
    </source>
</evidence>
<keyword evidence="2" id="KW-1185">Reference proteome</keyword>
<dbReference type="Proteomes" id="UP000887159">
    <property type="component" value="Unassembled WGS sequence"/>
</dbReference>
<proteinExistence type="predicted"/>
<accession>A0A8X6VXF1</accession>
<dbReference type="EMBL" id="BMAU01021369">
    <property type="protein sequence ID" value="GFY24224.1"/>
    <property type="molecule type" value="Genomic_DNA"/>
</dbReference>
<gene>
    <name evidence="1" type="ORF">TNCV_1012751</name>
</gene>
<protein>
    <submittedName>
        <fullName evidence="1">Uncharacterized protein</fullName>
    </submittedName>
</protein>
<comment type="caution">
    <text evidence="1">The sequence shown here is derived from an EMBL/GenBank/DDBJ whole genome shotgun (WGS) entry which is preliminary data.</text>
</comment>
<organism evidence="1 2">
    <name type="scientific">Trichonephila clavipes</name>
    <name type="common">Golden silk orbweaver</name>
    <name type="synonym">Nephila clavipes</name>
    <dbReference type="NCBI Taxonomy" id="2585209"/>
    <lineage>
        <taxon>Eukaryota</taxon>
        <taxon>Metazoa</taxon>
        <taxon>Ecdysozoa</taxon>
        <taxon>Arthropoda</taxon>
        <taxon>Chelicerata</taxon>
        <taxon>Arachnida</taxon>
        <taxon>Araneae</taxon>
        <taxon>Araneomorphae</taxon>
        <taxon>Entelegynae</taxon>
        <taxon>Araneoidea</taxon>
        <taxon>Nephilidae</taxon>
        <taxon>Trichonephila</taxon>
    </lineage>
</organism>
<reference evidence="1" key="1">
    <citation type="submission" date="2020-08" db="EMBL/GenBank/DDBJ databases">
        <title>Multicomponent nature underlies the extraordinary mechanical properties of spider dragline silk.</title>
        <authorList>
            <person name="Kono N."/>
            <person name="Nakamura H."/>
            <person name="Mori M."/>
            <person name="Yoshida Y."/>
            <person name="Ohtoshi R."/>
            <person name="Malay A.D."/>
            <person name="Moran D.A.P."/>
            <person name="Tomita M."/>
            <person name="Numata K."/>
            <person name="Arakawa K."/>
        </authorList>
    </citation>
    <scope>NUCLEOTIDE SEQUENCE</scope>
</reference>
<dbReference type="AlphaFoldDB" id="A0A8X6VXF1"/>
<name>A0A8X6VXF1_TRICX</name>